<reference evidence="2" key="2">
    <citation type="submission" date="2023-05" db="EMBL/GenBank/DDBJ databases">
        <authorList>
            <consortium name="Lawrence Berkeley National Laboratory"/>
            <person name="Steindorff A."/>
            <person name="Hensen N."/>
            <person name="Bonometti L."/>
            <person name="Westerberg I."/>
            <person name="Brannstrom I.O."/>
            <person name="Guillou S."/>
            <person name="Cros-Aarteil S."/>
            <person name="Calhoun S."/>
            <person name="Haridas S."/>
            <person name="Kuo A."/>
            <person name="Mondo S."/>
            <person name="Pangilinan J."/>
            <person name="Riley R."/>
            <person name="Labutti K."/>
            <person name="Andreopoulos B."/>
            <person name="Lipzen A."/>
            <person name="Chen C."/>
            <person name="Yanf M."/>
            <person name="Daum C."/>
            <person name="Ng V."/>
            <person name="Clum A."/>
            <person name="Ohm R."/>
            <person name="Martin F."/>
            <person name="Silar P."/>
            <person name="Natvig D."/>
            <person name="Lalanne C."/>
            <person name="Gautier V."/>
            <person name="Ament-Velasquez S.L."/>
            <person name="Kruys A."/>
            <person name="Hutchinson M.I."/>
            <person name="Powell A.J."/>
            <person name="Barry K."/>
            <person name="Miller A.N."/>
            <person name="Grigoriev I.V."/>
            <person name="Debuchy R."/>
            <person name="Gladieux P."/>
            <person name="Thoren M.H."/>
            <person name="Johannesson H."/>
        </authorList>
    </citation>
    <scope>NUCLEOTIDE SEQUENCE</scope>
    <source>
        <strain evidence="2">CBS 315.58</strain>
    </source>
</reference>
<evidence type="ECO:0000313" key="3">
    <source>
        <dbReference type="Proteomes" id="UP001303160"/>
    </source>
</evidence>
<accession>A0AAN6X8D5</accession>
<reference evidence="2" key="1">
    <citation type="journal article" date="2023" name="Mol. Phylogenet. Evol.">
        <title>Genome-scale phylogeny and comparative genomics of the fungal order Sordariales.</title>
        <authorList>
            <person name="Hensen N."/>
            <person name="Bonometti L."/>
            <person name="Westerberg I."/>
            <person name="Brannstrom I.O."/>
            <person name="Guillou S."/>
            <person name="Cros-Aarteil S."/>
            <person name="Calhoun S."/>
            <person name="Haridas S."/>
            <person name="Kuo A."/>
            <person name="Mondo S."/>
            <person name="Pangilinan J."/>
            <person name="Riley R."/>
            <person name="LaButti K."/>
            <person name="Andreopoulos B."/>
            <person name="Lipzen A."/>
            <person name="Chen C."/>
            <person name="Yan M."/>
            <person name="Daum C."/>
            <person name="Ng V."/>
            <person name="Clum A."/>
            <person name="Steindorff A."/>
            <person name="Ohm R.A."/>
            <person name="Martin F."/>
            <person name="Silar P."/>
            <person name="Natvig D.O."/>
            <person name="Lalanne C."/>
            <person name="Gautier V."/>
            <person name="Ament-Velasquez S.L."/>
            <person name="Kruys A."/>
            <person name="Hutchinson M.I."/>
            <person name="Powell A.J."/>
            <person name="Barry K."/>
            <person name="Miller A.N."/>
            <person name="Grigoriev I.V."/>
            <person name="Debuchy R."/>
            <person name="Gladieux P."/>
            <person name="Hiltunen Thoren M."/>
            <person name="Johannesson H."/>
        </authorList>
    </citation>
    <scope>NUCLEOTIDE SEQUENCE</scope>
    <source>
        <strain evidence="2">CBS 315.58</strain>
    </source>
</reference>
<proteinExistence type="predicted"/>
<gene>
    <name evidence="2" type="ORF">QBC40DRAFT_343149</name>
</gene>
<sequence length="275" mass="30989">MTLLSRAVALPALSIALLVVCSSGPANVVVSNRTVNLVIASLEADDISWTSKLTIPNLSVIPYLSDSPTANMLFTLSQLDLDVVQRRQYANLRVDWDHTCPDWINTTKTPQQSVKQEEPLMQAAFRANFDVNVVPEILAGPCCSQFAVTKEAILRHGRAQYKRNMDWLIRTSLSDYLSGRVWEHMWSYLFKQDGVDCPGEWETYCGIERKALEEDTEFWRELLNPQAGVRARKRIEEIEKHLEGELANALERGEKDGIRAGANAILLGDEETLGW</sequence>
<dbReference type="AlphaFoldDB" id="A0AAN6X8D5"/>
<organism evidence="2 3">
    <name type="scientific">Triangularia verruculosa</name>
    <dbReference type="NCBI Taxonomy" id="2587418"/>
    <lineage>
        <taxon>Eukaryota</taxon>
        <taxon>Fungi</taxon>
        <taxon>Dikarya</taxon>
        <taxon>Ascomycota</taxon>
        <taxon>Pezizomycotina</taxon>
        <taxon>Sordariomycetes</taxon>
        <taxon>Sordariomycetidae</taxon>
        <taxon>Sordariales</taxon>
        <taxon>Podosporaceae</taxon>
        <taxon>Triangularia</taxon>
    </lineage>
</organism>
<dbReference type="InterPro" id="IPR021838">
    <property type="entry name" value="DUF3431"/>
</dbReference>
<keyword evidence="3" id="KW-1185">Reference proteome</keyword>
<dbReference type="PANTHER" id="PTHR37490:SF2">
    <property type="match status" value="1"/>
</dbReference>
<comment type="caution">
    <text evidence="2">The sequence shown here is derived from an EMBL/GenBank/DDBJ whole genome shotgun (WGS) entry which is preliminary data.</text>
</comment>
<protein>
    <submittedName>
        <fullName evidence="2">Uncharacterized protein</fullName>
    </submittedName>
</protein>
<dbReference type="PANTHER" id="PTHR37490">
    <property type="entry name" value="EXPRESSED PROTEIN"/>
    <property type="match status" value="1"/>
</dbReference>
<evidence type="ECO:0000256" key="1">
    <source>
        <dbReference type="SAM" id="SignalP"/>
    </source>
</evidence>
<feature type="signal peptide" evidence="1">
    <location>
        <begin position="1"/>
        <end position="23"/>
    </location>
</feature>
<dbReference type="Proteomes" id="UP001303160">
    <property type="component" value="Unassembled WGS sequence"/>
</dbReference>
<evidence type="ECO:0000313" key="2">
    <source>
        <dbReference type="EMBL" id="KAK4195870.1"/>
    </source>
</evidence>
<feature type="chain" id="PRO_5042892603" evidence="1">
    <location>
        <begin position="24"/>
        <end position="275"/>
    </location>
</feature>
<name>A0AAN6X8D5_9PEZI</name>
<dbReference type="Pfam" id="PF11913">
    <property type="entry name" value="DUF3431"/>
    <property type="match status" value="1"/>
</dbReference>
<dbReference type="EMBL" id="MU864000">
    <property type="protein sequence ID" value="KAK4195870.1"/>
    <property type="molecule type" value="Genomic_DNA"/>
</dbReference>
<keyword evidence="1" id="KW-0732">Signal</keyword>